<gene>
    <name evidence="1" type="ORF">MU846_11965</name>
</gene>
<reference evidence="1" key="1">
    <citation type="submission" date="2022-04" db="EMBL/GenBank/DDBJ databases">
        <title>Alcanivorax sp. CY1518 draft genome sequence.</title>
        <authorList>
            <person name="Zhao G."/>
            <person name="An M."/>
        </authorList>
    </citation>
    <scope>NUCLEOTIDE SEQUENCE</scope>
    <source>
        <strain evidence="1">CY1518</strain>
    </source>
</reference>
<comment type="caution">
    <text evidence="1">The sequence shown here is derived from an EMBL/GenBank/DDBJ whole genome shotgun (WGS) entry which is preliminary data.</text>
</comment>
<sequence>MHPLESCSCPDARARSGADVLFLKVPASKAPSVETPFSDMSCADVLPADKPFTVAPRASAPVARAPRPVRLTQLVLVPLLIALAGCSDPETDSETIAERAEPGGVVSRELVQRYQESADQLLRLLDDDDNADHVEPMAQALVDQSLPLLDSVMLRYTECTDYLQQAITLAQHLPQLDQASLDRDYREGRGLPDAPPRCRDAAEILTEPAAAVIAASTQPPQWRSDVRTYIRTAQARLDQLQGVFSEGW</sequence>
<name>A0ABT0E9I9_9GAMM</name>
<organism evidence="1 2">
    <name type="scientific">Alcanivorax quisquiliarum</name>
    <dbReference type="NCBI Taxonomy" id="2933565"/>
    <lineage>
        <taxon>Bacteria</taxon>
        <taxon>Pseudomonadati</taxon>
        <taxon>Pseudomonadota</taxon>
        <taxon>Gammaproteobacteria</taxon>
        <taxon>Oceanospirillales</taxon>
        <taxon>Alcanivoracaceae</taxon>
        <taxon>Alcanivorax</taxon>
    </lineage>
</organism>
<proteinExistence type="predicted"/>
<protein>
    <submittedName>
        <fullName evidence="1">Uncharacterized protein</fullName>
    </submittedName>
</protein>
<evidence type="ECO:0000313" key="1">
    <source>
        <dbReference type="EMBL" id="MCK0538425.1"/>
    </source>
</evidence>
<dbReference type="EMBL" id="JALKII010000008">
    <property type="protein sequence ID" value="MCK0538425.1"/>
    <property type="molecule type" value="Genomic_DNA"/>
</dbReference>
<evidence type="ECO:0000313" key="2">
    <source>
        <dbReference type="Proteomes" id="UP001165524"/>
    </source>
</evidence>
<keyword evidence="2" id="KW-1185">Reference proteome</keyword>
<dbReference type="Proteomes" id="UP001165524">
    <property type="component" value="Unassembled WGS sequence"/>
</dbReference>
<dbReference type="RefSeq" id="WP_246953025.1">
    <property type="nucleotide sequence ID" value="NZ_JALKII010000008.1"/>
</dbReference>
<accession>A0ABT0E9I9</accession>